<name>A0AAV7XGE3_9NEOP</name>
<feature type="compositionally biased region" description="Polar residues" evidence="1">
    <location>
        <begin position="156"/>
        <end position="170"/>
    </location>
</feature>
<feature type="compositionally biased region" description="Basic and acidic residues" evidence="1">
    <location>
        <begin position="88"/>
        <end position="103"/>
    </location>
</feature>
<feature type="compositionally biased region" description="Gly residues" evidence="1">
    <location>
        <begin position="191"/>
        <end position="211"/>
    </location>
</feature>
<feature type="compositionally biased region" description="Acidic residues" evidence="1">
    <location>
        <begin position="216"/>
        <end position="226"/>
    </location>
</feature>
<keyword evidence="4" id="KW-1185">Reference proteome</keyword>
<feature type="region of interest" description="Disordered" evidence="1">
    <location>
        <begin position="307"/>
        <end position="337"/>
    </location>
</feature>
<dbReference type="Proteomes" id="UP001075354">
    <property type="component" value="Chromosome 8"/>
</dbReference>
<protein>
    <submittedName>
        <fullName evidence="3">Uncharacterized protein</fullName>
    </submittedName>
</protein>
<evidence type="ECO:0000256" key="1">
    <source>
        <dbReference type="SAM" id="MobiDB-lite"/>
    </source>
</evidence>
<organism evidence="3 4">
    <name type="scientific">Megalurothrips usitatus</name>
    <name type="common">bean blossom thrips</name>
    <dbReference type="NCBI Taxonomy" id="439358"/>
    <lineage>
        <taxon>Eukaryota</taxon>
        <taxon>Metazoa</taxon>
        <taxon>Ecdysozoa</taxon>
        <taxon>Arthropoda</taxon>
        <taxon>Hexapoda</taxon>
        <taxon>Insecta</taxon>
        <taxon>Pterygota</taxon>
        <taxon>Neoptera</taxon>
        <taxon>Paraneoptera</taxon>
        <taxon>Thysanoptera</taxon>
        <taxon>Terebrantia</taxon>
        <taxon>Thripoidea</taxon>
        <taxon>Thripidae</taxon>
        <taxon>Megalurothrips</taxon>
    </lineage>
</organism>
<feature type="region of interest" description="Disordered" evidence="1">
    <location>
        <begin position="1"/>
        <end position="234"/>
    </location>
</feature>
<feature type="compositionally biased region" description="Acidic residues" evidence="1">
    <location>
        <begin position="9"/>
        <end position="66"/>
    </location>
</feature>
<reference evidence="3" key="1">
    <citation type="submission" date="2022-12" db="EMBL/GenBank/DDBJ databases">
        <title>Chromosome-level genome assembly of the bean flower thrips Megalurothrips usitatus.</title>
        <authorList>
            <person name="Ma L."/>
            <person name="Liu Q."/>
            <person name="Li H."/>
            <person name="Cai W."/>
        </authorList>
    </citation>
    <scope>NUCLEOTIDE SEQUENCE</scope>
    <source>
        <strain evidence="3">Cailab_2022a</strain>
    </source>
</reference>
<evidence type="ECO:0000256" key="2">
    <source>
        <dbReference type="SAM" id="Phobius"/>
    </source>
</evidence>
<dbReference type="AlphaFoldDB" id="A0AAV7XGE3"/>
<accession>A0AAV7XGE3</accession>
<dbReference type="EMBL" id="JAPTSV010000008">
    <property type="protein sequence ID" value="KAJ1525150.1"/>
    <property type="molecule type" value="Genomic_DNA"/>
</dbReference>
<keyword evidence="2" id="KW-0472">Membrane</keyword>
<gene>
    <name evidence="3" type="ORF">ONE63_009986</name>
</gene>
<sequence>MYRNVRPAEDEEGDEYEDGDADAQDVIEDEEYEDGVFDDGLDGDERESDDDYDDGEEEDGEDDAEGAGDGAVRELPPGEPDVGAGGGLREDALVRERRAEVRSLSDLPLSKLLRVQTELRRLTAPPRNDQCDSERRQQRPGPGSASGASRRWMSGASGSSAEKTTPSAQPLNWGGFGRKGPSTSTAAPVRRGGGGGPGGAGGGGGDRGGGWSSHEEWEEEEEEDDGGGWISWNKGNKKKGKGDIGSVFQISVTFLAFLAFGGYLLCLIIQAIKGGGYWNPYYYAPAAQGSLRPAVMLVTPTRAVTRRPARPGGAAAVGRKRRAADEGPPPSESTSWRTWVPSFGEEDIRLLPEMDLDRMHRALLVIAEGYASFYHKKYHRHH</sequence>
<keyword evidence="2" id="KW-1133">Transmembrane helix</keyword>
<comment type="caution">
    <text evidence="3">The sequence shown here is derived from an EMBL/GenBank/DDBJ whole genome shotgun (WGS) entry which is preliminary data.</text>
</comment>
<keyword evidence="2" id="KW-0812">Transmembrane</keyword>
<evidence type="ECO:0000313" key="4">
    <source>
        <dbReference type="Proteomes" id="UP001075354"/>
    </source>
</evidence>
<proteinExistence type="predicted"/>
<feature type="transmembrane region" description="Helical" evidence="2">
    <location>
        <begin position="247"/>
        <end position="269"/>
    </location>
</feature>
<evidence type="ECO:0000313" key="3">
    <source>
        <dbReference type="EMBL" id="KAJ1525150.1"/>
    </source>
</evidence>